<evidence type="ECO:0000313" key="4">
    <source>
        <dbReference type="Proteomes" id="UP001551176"/>
    </source>
</evidence>
<gene>
    <name evidence="3" type="ORF">ABZ921_02685</name>
</gene>
<reference evidence="3 4" key="1">
    <citation type="submission" date="2024-06" db="EMBL/GenBank/DDBJ databases">
        <title>The Natural Products Discovery Center: Release of the First 8490 Sequenced Strains for Exploring Actinobacteria Biosynthetic Diversity.</title>
        <authorList>
            <person name="Kalkreuter E."/>
            <person name="Kautsar S.A."/>
            <person name="Yang D."/>
            <person name="Bader C.D."/>
            <person name="Teijaro C.N."/>
            <person name="Fluegel L."/>
            <person name="Davis C.M."/>
            <person name="Simpson J.R."/>
            <person name="Lauterbach L."/>
            <person name="Steele A.D."/>
            <person name="Gui C."/>
            <person name="Meng S."/>
            <person name="Li G."/>
            <person name="Viehrig K."/>
            <person name="Ye F."/>
            <person name="Su P."/>
            <person name="Kiefer A.F."/>
            <person name="Nichols A."/>
            <person name="Cepeda A.J."/>
            <person name="Yan W."/>
            <person name="Fan B."/>
            <person name="Jiang Y."/>
            <person name="Adhikari A."/>
            <person name="Zheng C.-J."/>
            <person name="Schuster L."/>
            <person name="Cowan T.M."/>
            <person name="Smanski M.J."/>
            <person name="Chevrette M.G."/>
            <person name="De Carvalho L.P.S."/>
            <person name="Shen B."/>
        </authorList>
    </citation>
    <scope>NUCLEOTIDE SEQUENCE [LARGE SCALE GENOMIC DNA]</scope>
    <source>
        <strain evidence="3 4">NPDC046838</strain>
    </source>
</reference>
<dbReference type="InterPro" id="IPR000182">
    <property type="entry name" value="GNAT_dom"/>
</dbReference>
<dbReference type="Proteomes" id="UP001551176">
    <property type="component" value="Unassembled WGS sequence"/>
</dbReference>
<evidence type="ECO:0000259" key="2">
    <source>
        <dbReference type="PROSITE" id="PS51186"/>
    </source>
</evidence>
<sequence length="201" mass="21541">MTEAIRIRRIADGDWDGIVALESRAYAPLGLSEGRAALESRMRASPETCFALDLGEHLAGYLLALPYPESEYPELSGAEPGAALPSRNLHLHDVVVAEQLRHRGLGRHLLRHLMTTARAHGYEQISLVAVGGSDTFWAGRGFAARREGPPPAGYGPTAVYMSRAVPGGPLPHFETELPAPRGGTELSSATEKWADAGAPRT</sequence>
<dbReference type="InterPro" id="IPR016181">
    <property type="entry name" value="Acyl_CoA_acyltransferase"/>
</dbReference>
<dbReference type="PROSITE" id="PS51186">
    <property type="entry name" value="GNAT"/>
    <property type="match status" value="1"/>
</dbReference>
<feature type="domain" description="N-acetyltransferase" evidence="2">
    <location>
        <begin position="5"/>
        <end position="166"/>
    </location>
</feature>
<comment type="caution">
    <text evidence="3">The sequence shown here is derived from an EMBL/GenBank/DDBJ whole genome shotgun (WGS) entry which is preliminary data.</text>
</comment>
<keyword evidence="4" id="KW-1185">Reference proteome</keyword>
<name>A0ABV3BEZ3_9ACTN</name>
<accession>A0ABV3BEZ3</accession>
<organism evidence="3 4">
    <name type="scientific">Streptomyces atriruber</name>
    <dbReference type="NCBI Taxonomy" id="545121"/>
    <lineage>
        <taxon>Bacteria</taxon>
        <taxon>Bacillati</taxon>
        <taxon>Actinomycetota</taxon>
        <taxon>Actinomycetes</taxon>
        <taxon>Kitasatosporales</taxon>
        <taxon>Streptomycetaceae</taxon>
        <taxon>Streptomyces</taxon>
    </lineage>
</organism>
<dbReference type="CDD" id="cd04301">
    <property type="entry name" value="NAT_SF"/>
    <property type="match status" value="1"/>
</dbReference>
<dbReference type="EMBL" id="JBEYXV010000001">
    <property type="protein sequence ID" value="MEU6819507.1"/>
    <property type="molecule type" value="Genomic_DNA"/>
</dbReference>
<dbReference type="Pfam" id="PF00583">
    <property type="entry name" value="Acetyltransf_1"/>
    <property type="match status" value="1"/>
</dbReference>
<dbReference type="RefSeq" id="WP_359343846.1">
    <property type="nucleotide sequence ID" value="NZ_JBEYXV010000001.1"/>
</dbReference>
<protein>
    <submittedName>
        <fullName evidence="3">GNAT family N-acetyltransferase</fullName>
    </submittedName>
</protein>
<feature type="region of interest" description="Disordered" evidence="1">
    <location>
        <begin position="176"/>
        <end position="201"/>
    </location>
</feature>
<proteinExistence type="predicted"/>
<dbReference type="SUPFAM" id="SSF55729">
    <property type="entry name" value="Acyl-CoA N-acyltransferases (Nat)"/>
    <property type="match status" value="1"/>
</dbReference>
<evidence type="ECO:0000256" key="1">
    <source>
        <dbReference type="SAM" id="MobiDB-lite"/>
    </source>
</evidence>
<dbReference type="Gene3D" id="3.40.630.30">
    <property type="match status" value="1"/>
</dbReference>
<evidence type="ECO:0000313" key="3">
    <source>
        <dbReference type="EMBL" id="MEU6819507.1"/>
    </source>
</evidence>